<dbReference type="RefSeq" id="WP_386104298.1">
    <property type="nucleotide sequence ID" value="NZ_JBHTJR010000014.1"/>
</dbReference>
<dbReference type="Proteomes" id="UP001597062">
    <property type="component" value="Unassembled WGS sequence"/>
</dbReference>
<comment type="caution">
    <text evidence="1">The sequence shown here is derived from an EMBL/GenBank/DDBJ whole genome shotgun (WGS) entry which is preliminary data.</text>
</comment>
<proteinExistence type="predicted"/>
<reference evidence="2" key="1">
    <citation type="journal article" date="2019" name="Int. J. Syst. Evol. Microbiol.">
        <title>The Global Catalogue of Microorganisms (GCM) 10K type strain sequencing project: providing services to taxonomists for standard genome sequencing and annotation.</title>
        <authorList>
            <consortium name="The Broad Institute Genomics Platform"/>
            <consortium name="The Broad Institute Genome Sequencing Center for Infectious Disease"/>
            <person name="Wu L."/>
            <person name="Ma J."/>
        </authorList>
    </citation>
    <scope>NUCLEOTIDE SEQUENCE [LARGE SCALE GENOMIC DNA]</scope>
    <source>
        <strain evidence="2">CCUG 60527</strain>
    </source>
</reference>
<name>A0ABW3JN61_9FLAO</name>
<gene>
    <name evidence="1" type="ORF">ACFQ1U_00770</name>
</gene>
<sequence length="205" mass="22952">MKTTSVITGDIINSRNIAVDTWLPTLKNILKTFGNTPKNWEVYRGDSFQLETTPEKALFACLLVKSGIKKIGNIDVRLAVGIGKKSFEADTVSESNGEAFINSGHAFDNLQKKQHLSFKTPWNNINEELDVSVSLALLTMDDWTANSAEFVYVSLLNPDKTQKEIGELLNISQAGISKRRKRAGFEEIMKLENRYKNIINSKLNA</sequence>
<keyword evidence="2" id="KW-1185">Reference proteome</keyword>
<accession>A0ABW3JN61</accession>
<evidence type="ECO:0000313" key="1">
    <source>
        <dbReference type="EMBL" id="MFD0991726.1"/>
    </source>
</evidence>
<evidence type="ECO:0000313" key="2">
    <source>
        <dbReference type="Proteomes" id="UP001597062"/>
    </source>
</evidence>
<organism evidence="1 2">
    <name type="scientific">Tenacibaculum geojense</name>
    <dbReference type="NCBI Taxonomy" id="915352"/>
    <lineage>
        <taxon>Bacteria</taxon>
        <taxon>Pseudomonadati</taxon>
        <taxon>Bacteroidota</taxon>
        <taxon>Flavobacteriia</taxon>
        <taxon>Flavobacteriales</taxon>
        <taxon>Flavobacteriaceae</taxon>
        <taxon>Tenacibaculum</taxon>
    </lineage>
</organism>
<dbReference type="EMBL" id="JBHTJR010000014">
    <property type="protein sequence ID" value="MFD0991726.1"/>
    <property type="molecule type" value="Genomic_DNA"/>
</dbReference>
<protein>
    <submittedName>
        <fullName evidence="1">Transcriptional regulator</fullName>
    </submittedName>
</protein>